<comment type="caution">
    <text evidence="3">The sequence shown here is derived from an EMBL/GenBank/DDBJ whole genome shotgun (WGS) entry which is preliminary data.</text>
</comment>
<dbReference type="InterPro" id="IPR003599">
    <property type="entry name" value="Ig_sub"/>
</dbReference>
<name>A0ABX0S681_PONBL</name>
<keyword evidence="4" id="KW-1185">Reference proteome</keyword>
<dbReference type="SMART" id="SM00408">
    <property type="entry name" value="IGc2"/>
    <property type="match status" value="2"/>
</dbReference>
<sequence>MGKQAPVPTELCSQPIAGLGGARRSGRDGHVLLARLGDWGPDSSSPLAFPVPPLIQSFEFPPASIGQLLYIPCVVSSGDMPIRITWRKDGQVIISGSGVTIESKEFMSSLQISSVSLKHNGNYTCIASNTAATVSRERQLIVRVPPRFVVQPNNQDGIYGKAGVLSCSVDGYPPPKVMWKHAKGSGNPQQYHPVPLTGRIQILPNSSLLIRHVLEEDIGYYLCQASNGVGTDISKSMFLTVKILYDSPFSLLCKLALPSE</sequence>
<dbReference type="PANTHER" id="PTHR10075:SF72">
    <property type="entry name" value="CELL ADHESION MOLECULE DSCAML1"/>
    <property type="match status" value="1"/>
</dbReference>
<dbReference type="SUPFAM" id="SSF48726">
    <property type="entry name" value="Immunoglobulin"/>
    <property type="match status" value="2"/>
</dbReference>
<dbReference type="PANTHER" id="PTHR10075">
    <property type="entry name" value="BASIGIN RELATED"/>
    <property type="match status" value="1"/>
</dbReference>
<feature type="domain" description="Ig-like" evidence="2">
    <location>
        <begin position="52"/>
        <end position="141"/>
    </location>
</feature>
<dbReference type="InterPro" id="IPR036179">
    <property type="entry name" value="Ig-like_dom_sf"/>
</dbReference>
<dbReference type="SMART" id="SM00409">
    <property type="entry name" value="IG"/>
    <property type="match status" value="2"/>
</dbReference>
<dbReference type="PROSITE" id="PS50835">
    <property type="entry name" value="IG_LIKE"/>
    <property type="match status" value="2"/>
</dbReference>
<dbReference type="InterPro" id="IPR003598">
    <property type="entry name" value="Ig_sub2"/>
</dbReference>
<keyword evidence="1" id="KW-0393">Immunoglobulin domain</keyword>
<evidence type="ECO:0000259" key="2">
    <source>
        <dbReference type="PROSITE" id="PS50835"/>
    </source>
</evidence>
<evidence type="ECO:0000313" key="4">
    <source>
        <dbReference type="Proteomes" id="UP001165941"/>
    </source>
</evidence>
<dbReference type="Pfam" id="PF13927">
    <property type="entry name" value="Ig_3"/>
    <property type="match status" value="2"/>
</dbReference>
<dbReference type="InterPro" id="IPR013783">
    <property type="entry name" value="Ig-like_fold"/>
</dbReference>
<organism evidence="3 4">
    <name type="scientific">Pontoporia blainvillei</name>
    <name type="common">Franciscana</name>
    <name type="synonym">Delphinus blainvillei</name>
    <dbReference type="NCBI Taxonomy" id="48723"/>
    <lineage>
        <taxon>Eukaryota</taxon>
        <taxon>Metazoa</taxon>
        <taxon>Chordata</taxon>
        <taxon>Craniata</taxon>
        <taxon>Vertebrata</taxon>
        <taxon>Euteleostomi</taxon>
        <taxon>Mammalia</taxon>
        <taxon>Eutheria</taxon>
        <taxon>Laurasiatheria</taxon>
        <taxon>Artiodactyla</taxon>
        <taxon>Whippomorpha</taxon>
        <taxon>Cetacea</taxon>
        <taxon>Odontoceti</taxon>
        <taxon>Pontoporiidae</taxon>
        <taxon>Pontoporia</taxon>
    </lineage>
</organism>
<dbReference type="EMBL" id="PGGH01201978">
    <property type="protein sequence ID" value="NIG60621.1"/>
    <property type="molecule type" value="Genomic_DNA"/>
</dbReference>
<gene>
    <name evidence="3" type="ORF">BU61_8437</name>
</gene>
<evidence type="ECO:0000313" key="3">
    <source>
        <dbReference type="EMBL" id="NIG60621.1"/>
    </source>
</evidence>
<accession>A0ABX0S681</accession>
<dbReference type="Gene3D" id="2.60.40.10">
    <property type="entry name" value="Immunoglobulins"/>
    <property type="match status" value="2"/>
</dbReference>
<feature type="domain" description="Ig-like" evidence="2">
    <location>
        <begin position="146"/>
        <end position="240"/>
    </location>
</feature>
<dbReference type="InterPro" id="IPR007110">
    <property type="entry name" value="Ig-like_dom"/>
</dbReference>
<protein>
    <submittedName>
        <fullName evidence="3">Down syndrome cell adhesion molecule-like protein</fullName>
    </submittedName>
</protein>
<reference evidence="3" key="1">
    <citation type="submission" date="2018-05" db="EMBL/GenBank/DDBJ databases">
        <authorList>
            <person name="Pedro S.L.S."/>
            <person name="Freitas R.C."/>
            <person name="Barreto A.S."/>
            <person name="Lima A.O.S."/>
        </authorList>
    </citation>
    <scope>NUCLEOTIDE SEQUENCE</scope>
    <source>
        <strain evidence="3">BP203</strain>
        <tissue evidence="3">Muscle</tissue>
    </source>
</reference>
<dbReference type="CDD" id="cd05734">
    <property type="entry name" value="Ig_DSCAM"/>
    <property type="match status" value="1"/>
</dbReference>
<proteinExistence type="predicted"/>
<evidence type="ECO:0000256" key="1">
    <source>
        <dbReference type="ARBA" id="ARBA00023319"/>
    </source>
</evidence>
<dbReference type="Proteomes" id="UP001165941">
    <property type="component" value="Unassembled WGS sequence"/>
</dbReference>